<dbReference type="RefSeq" id="WP_377365610.1">
    <property type="nucleotide sequence ID" value="NZ_JBHTMN010000004.1"/>
</dbReference>
<keyword evidence="3" id="KW-0472">Membrane</keyword>
<reference evidence="6" key="1">
    <citation type="journal article" date="2019" name="Int. J. Syst. Evol. Microbiol.">
        <title>The Global Catalogue of Microorganisms (GCM) 10K type strain sequencing project: providing services to taxonomists for standard genome sequencing and annotation.</title>
        <authorList>
            <consortium name="The Broad Institute Genomics Platform"/>
            <consortium name="The Broad Institute Genome Sequencing Center for Infectious Disease"/>
            <person name="Wu L."/>
            <person name="Ma J."/>
        </authorList>
    </citation>
    <scope>NUCLEOTIDE SEQUENCE [LARGE SCALE GENOMIC DNA]</scope>
    <source>
        <strain evidence="6">JCM 30774</strain>
    </source>
</reference>
<evidence type="ECO:0000313" key="5">
    <source>
        <dbReference type="EMBL" id="MFD1382538.1"/>
    </source>
</evidence>
<dbReference type="Gene3D" id="3.40.50.410">
    <property type="entry name" value="von Willebrand factor, type A domain"/>
    <property type="match status" value="1"/>
</dbReference>
<evidence type="ECO:0000313" key="6">
    <source>
        <dbReference type="Proteomes" id="UP001597059"/>
    </source>
</evidence>
<dbReference type="InterPro" id="IPR050768">
    <property type="entry name" value="UPF0353/GerABKA_families"/>
</dbReference>
<dbReference type="PROSITE" id="PS50005">
    <property type="entry name" value="TPR"/>
    <property type="match status" value="1"/>
</dbReference>
<feature type="region of interest" description="Disordered" evidence="2">
    <location>
        <begin position="448"/>
        <end position="536"/>
    </location>
</feature>
<dbReference type="PANTHER" id="PTHR22550:SF14">
    <property type="entry name" value="VWFA DOMAIN-CONTAINING PROTEIN"/>
    <property type="match status" value="1"/>
</dbReference>
<feature type="compositionally biased region" description="Low complexity" evidence="2">
    <location>
        <begin position="452"/>
        <end position="470"/>
    </location>
</feature>
<dbReference type="Gene3D" id="1.25.40.10">
    <property type="entry name" value="Tetratricopeptide repeat domain"/>
    <property type="match status" value="1"/>
</dbReference>
<dbReference type="InterPro" id="IPR002035">
    <property type="entry name" value="VWF_A"/>
</dbReference>
<evidence type="ECO:0000256" key="1">
    <source>
        <dbReference type="PROSITE-ProRule" id="PRU00339"/>
    </source>
</evidence>
<sequence>MTLFNLVHFTRPEWLLLIPIVGLLGVLFTMKATHQGLKQLIAPHLLVHLTHEHKGHNLNKWLGILSSLLLCLGLSGISFDKSSTPLYVAPNKTIFVVDQSLSMYATDVRPNRQTKAKQILRDILNQDMEGEFALVAFAGDAYVISPFTQDKQTLIHFLVALDPVIMPLYGSQFHKGLELATGLLDPTDTNAHIIAITDELNDQDAAFMEDNGRLSNLKFDVIALGTEAGANIRVPNGETLRRNGFPILAKTPVEKIQQATNNIGGNFYTHDLTPTDLKTISQSSDFSDARDAKDSGVLGVTWNEQGQWFALPFLLWMLWQFKTRALFVFLVALPLLPQQGKATPMDWFKTPDQKAQEAVNLGDWEEARALFENPNWKAASHYATEDYDSAAELLREFAHSPEEYYNLGNALALKGDLDDAIEAYKSALKQKPNFKEAQQNLEYLQDLKEQQKQQQEQDNQQGNQQNKQQNTPDKTQQNSKDNPRSEDENQDTQSQTQDKDPLNQDNQSSSSTEQDNSSQDMSSSQETQQALDQWLRQIQDDPGTLLQRKLWYLHQERRNENRFNEEEGMQPW</sequence>
<dbReference type="InterPro" id="IPR036465">
    <property type="entry name" value="vWFA_dom_sf"/>
</dbReference>
<dbReference type="Proteomes" id="UP001597059">
    <property type="component" value="Unassembled WGS sequence"/>
</dbReference>
<dbReference type="InterPro" id="IPR019734">
    <property type="entry name" value="TPR_rpt"/>
</dbReference>
<keyword evidence="3" id="KW-1133">Transmembrane helix</keyword>
<dbReference type="PROSITE" id="PS50293">
    <property type="entry name" value="TPR_REGION"/>
    <property type="match status" value="1"/>
</dbReference>
<feature type="domain" description="VWFA" evidence="4">
    <location>
        <begin position="93"/>
        <end position="199"/>
    </location>
</feature>
<keyword evidence="3" id="KW-0812">Transmembrane</keyword>
<accession>A0ABW4AXF0</accession>
<evidence type="ECO:0000259" key="4">
    <source>
        <dbReference type="Pfam" id="PF13519"/>
    </source>
</evidence>
<dbReference type="SUPFAM" id="SSF48452">
    <property type="entry name" value="TPR-like"/>
    <property type="match status" value="1"/>
</dbReference>
<dbReference type="PANTHER" id="PTHR22550">
    <property type="entry name" value="SPORE GERMINATION PROTEIN"/>
    <property type="match status" value="1"/>
</dbReference>
<keyword evidence="6" id="KW-1185">Reference proteome</keyword>
<comment type="caution">
    <text evidence="5">The sequence shown here is derived from an EMBL/GenBank/DDBJ whole genome shotgun (WGS) entry which is preliminary data.</text>
</comment>
<evidence type="ECO:0000256" key="2">
    <source>
        <dbReference type="SAM" id="MobiDB-lite"/>
    </source>
</evidence>
<evidence type="ECO:0000256" key="3">
    <source>
        <dbReference type="SAM" id="Phobius"/>
    </source>
</evidence>
<name>A0ABW4AXF0_9GAMM</name>
<dbReference type="InterPro" id="IPR011990">
    <property type="entry name" value="TPR-like_helical_dom_sf"/>
</dbReference>
<proteinExistence type="predicted"/>
<gene>
    <name evidence="5" type="ORF">ACFQ45_04130</name>
</gene>
<feature type="compositionally biased region" description="Low complexity" evidence="2">
    <location>
        <begin position="503"/>
        <end position="529"/>
    </location>
</feature>
<feature type="transmembrane region" description="Helical" evidence="3">
    <location>
        <begin position="12"/>
        <end position="30"/>
    </location>
</feature>
<feature type="compositionally biased region" description="Polar residues" evidence="2">
    <location>
        <begin position="471"/>
        <end position="480"/>
    </location>
</feature>
<organism evidence="5 6">
    <name type="scientific">Rhodanobacter aciditrophus</name>
    <dbReference type="NCBI Taxonomy" id="1623218"/>
    <lineage>
        <taxon>Bacteria</taxon>
        <taxon>Pseudomonadati</taxon>
        <taxon>Pseudomonadota</taxon>
        <taxon>Gammaproteobacteria</taxon>
        <taxon>Lysobacterales</taxon>
        <taxon>Rhodanobacteraceae</taxon>
        <taxon>Rhodanobacter</taxon>
    </lineage>
</organism>
<dbReference type="EMBL" id="JBHTMN010000004">
    <property type="protein sequence ID" value="MFD1382538.1"/>
    <property type="molecule type" value="Genomic_DNA"/>
</dbReference>
<keyword evidence="1" id="KW-0802">TPR repeat</keyword>
<dbReference type="SUPFAM" id="SSF53300">
    <property type="entry name" value="vWA-like"/>
    <property type="match status" value="1"/>
</dbReference>
<feature type="repeat" description="TPR" evidence="1">
    <location>
        <begin position="401"/>
        <end position="434"/>
    </location>
</feature>
<protein>
    <submittedName>
        <fullName evidence="5">VWA domain-containing protein</fullName>
    </submittedName>
</protein>
<dbReference type="SMART" id="SM00028">
    <property type="entry name" value="TPR"/>
    <property type="match status" value="1"/>
</dbReference>
<dbReference type="Pfam" id="PF00515">
    <property type="entry name" value="TPR_1"/>
    <property type="match status" value="1"/>
</dbReference>
<dbReference type="Pfam" id="PF13519">
    <property type="entry name" value="VWA_2"/>
    <property type="match status" value="1"/>
</dbReference>